<comment type="subcellular location">
    <subcellularLocation>
        <location evidence="1">Endoplasmic reticulum</location>
    </subcellularLocation>
    <subcellularLocation>
        <location evidence="7">Golgi apparatus</location>
        <location evidence="7">cis-Golgi network</location>
    </subcellularLocation>
</comment>
<sequence>MQSHPRFSAASLDQPASSTASTSTRFSLPAPSLAASFNTQSKSGPRSSIYDRPLNKTRTLEISLSAFSFLFSEIIQYTQKRVNGIEDLERTRYLELLSWRSESLTKVPKREVRFLPAIMMIHTQLWRAIFGKPADAIERSVENSDEYMLVDNEPPITRFISVPRDMSSLSCSAITAGIVEAVLDGLGFPARVTAHPVPTDVYPYRTTILIKFQKEVLEREEALK</sequence>
<dbReference type="SUPFAM" id="SSF111126">
    <property type="entry name" value="Ligand-binding domain in the NO signalling and Golgi transport"/>
    <property type="match status" value="1"/>
</dbReference>
<organism evidence="9 10">
    <name type="scientific">Clathrus columnatus</name>
    <dbReference type="NCBI Taxonomy" id="1419009"/>
    <lineage>
        <taxon>Eukaryota</taxon>
        <taxon>Fungi</taxon>
        <taxon>Dikarya</taxon>
        <taxon>Basidiomycota</taxon>
        <taxon>Agaricomycotina</taxon>
        <taxon>Agaricomycetes</taxon>
        <taxon>Phallomycetidae</taxon>
        <taxon>Phallales</taxon>
        <taxon>Clathraceae</taxon>
        <taxon>Clathrus</taxon>
    </lineage>
</organism>
<evidence type="ECO:0000313" key="9">
    <source>
        <dbReference type="EMBL" id="GJJ13951.1"/>
    </source>
</evidence>
<dbReference type="GO" id="GO:0006888">
    <property type="term" value="P:endoplasmic reticulum to Golgi vesicle-mediated transport"/>
    <property type="evidence" value="ECO:0007669"/>
    <property type="project" value="TreeGrafter"/>
</dbReference>
<dbReference type="Pfam" id="PF04051">
    <property type="entry name" value="TRAPP"/>
    <property type="match status" value="1"/>
</dbReference>
<evidence type="ECO:0000256" key="7">
    <source>
        <dbReference type="PIRNR" id="PIRNR017479"/>
    </source>
</evidence>
<feature type="region of interest" description="Disordered" evidence="8">
    <location>
        <begin position="1"/>
        <end position="26"/>
    </location>
</feature>
<evidence type="ECO:0000256" key="8">
    <source>
        <dbReference type="SAM" id="MobiDB-lite"/>
    </source>
</evidence>
<evidence type="ECO:0000256" key="2">
    <source>
        <dbReference type="ARBA" id="ARBA00006218"/>
    </source>
</evidence>
<dbReference type="GO" id="GO:1990071">
    <property type="term" value="C:TRAPPII protein complex"/>
    <property type="evidence" value="ECO:0007669"/>
    <property type="project" value="TreeGrafter"/>
</dbReference>
<dbReference type="PANTHER" id="PTHR20902">
    <property type="entry name" value="41-2 PROTEIN ANTIGEN-RELATED"/>
    <property type="match status" value="1"/>
</dbReference>
<comment type="caution">
    <text evidence="9">The sequence shown here is derived from an EMBL/GenBank/DDBJ whole genome shotgun (WGS) entry which is preliminary data.</text>
</comment>
<evidence type="ECO:0000256" key="4">
    <source>
        <dbReference type="ARBA" id="ARBA00022824"/>
    </source>
</evidence>
<name>A0AAV5AH32_9AGAM</name>
<keyword evidence="6 7" id="KW-0333">Golgi apparatus</keyword>
<dbReference type="InterPro" id="IPR016696">
    <property type="entry name" value="TRAPP-I_su5"/>
</dbReference>
<evidence type="ECO:0000313" key="10">
    <source>
        <dbReference type="Proteomes" id="UP001050691"/>
    </source>
</evidence>
<dbReference type="AlphaFoldDB" id="A0AAV5AH32"/>
<keyword evidence="4 7" id="KW-0256">Endoplasmic reticulum</keyword>
<proteinExistence type="inferred from homology"/>
<protein>
    <recommendedName>
        <fullName evidence="7">Trafficking protein particle complex subunit</fullName>
    </recommendedName>
</protein>
<dbReference type="InterPro" id="IPR024096">
    <property type="entry name" value="NO_sig/Golgi_transp_ligand-bd"/>
</dbReference>
<evidence type="ECO:0000256" key="1">
    <source>
        <dbReference type="ARBA" id="ARBA00004240"/>
    </source>
</evidence>
<dbReference type="PANTHER" id="PTHR20902:SF0">
    <property type="entry name" value="TRAFFICKING PROTEIN PARTICLE COMPLEX SUBUNIT 5"/>
    <property type="match status" value="1"/>
</dbReference>
<keyword evidence="3 7" id="KW-0813">Transport</keyword>
<evidence type="ECO:0000256" key="6">
    <source>
        <dbReference type="ARBA" id="ARBA00023034"/>
    </source>
</evidence>
<dbReference type="CDD" id="cd14943">
    <property type="entry name" value="TRAPPC5_Trs31"/>
    <property type="match status" value="1"/>
</dbReference>
<gene>
    <name evidence="9" type="ORF">Clacol_008208</name>
</gene>
<reference evidence="9" key="1">
    <citation type="submission" date="2021-10" db="EMBL/GenBank/DDBJ databases">
        <title>De novo Genome Assembly of Clathrus columnatus (Basidiomycota, Fungi) Using Illumina and Nanopore Sequence Data.</title>
        <authorList>
            <person name="Ogiso-Tanaka E."/>
            <person name="Itagaki H."/>
            <person name="Hosoya T."/>
            <person name="Hosaka K."/>
        </authorList>
    </citation>
    <scope>NUCLEOTIDE SEQUENCE</scope>
    <source>
        <strain evidence="9">MO-923</strain>
    </source>
</reference>
<evidence type="ECO:0000256" key="3">
    <source>
        <dbReference type="ARBA" id="ARBA00022448"/>
    </source>
</evidence>
<keyword evidence="5 7" id="KW-0931">ER-Golgi transport</keyword>
<comment type="similarity">
    <text evidence="2 7">Belongs to the TRAPP small subunits family. BET3 subfamily.</text>
</comment>
<dbReference type="GO" id="GO:1990070">
    <property type="term" value="C:TRAPPI protein complex"/>
    <property type="evidence" value="ECO:0007669"/>
    <property type="project" value="TreeGrafter"/>
</dbReference>
<dbReference type="GO" id="GO:1990072">
    <property type="term" value="C:TRAPPIII protein complex"/>
    <property type="evidence" value="ECO:0007669"/>
    <property type="project" value="TreeGrafter"/>
</dbReference>
<dbReference type="Gene3D" id="3.30.1380.20">
    <property type="entry name" value="Trafficking protein particle complex subunit 3"/>
    <property type="match status" value="1"/>
</dbReference>
<dbReference type="GO" id="GO:0005783">
    <property type="term" value="C:endoplasmic reticulum"/>
    <property type="evidence" value="ECO:0007669"/>
    <property type="project" value="UniProtKB-SubCell"/>
</dbReference>
<keyword evidence="10" id="KW-1185">Reference proteome</keyword>
<comment type="subunit">
    <text evidence="7">Part of the multisubunit TRAPP (transport protein particle) complex.</text>
</comment>
<dbReference type="InterPro" id="IPR007194">
    <property type="entry name" value="TRAPP_component"/>
</dbReference>
<evidence type="ECO:0000256" key="5">
    <source>
        <dbReference type="ARBA" id="ARBA00022892"/>
    </source>
</evidence>
<dbReference type="PIRSF" id="PIRSF017479">
    <property type="entry name" value="TRAPP_I_complex_Trs31"/>
    <property type="match status" value="1"/>
</dbReference>
<dbReference type="Proteomes" id="UP001050691">
    <property type="component" value="Unassembled WGS sequence"/>
</dbReference>
<dbReference type="EMBL" id="BPWL01000009">
    <property type="protein sequence ID" value="GJJ13951.1"/>
    <property type="molecule type" value="Genomic_DNA"/>
</dbReference>
<accession>A0AAV5AH32</accession>